<reference evidence="4" key="1">
    <citation type="journal article" date="2019" name="Int. J. Syst. Evol. Microbiol.">
        <title>The Global Catalogue of Microorganisms (GCM) 10K type strain sequencing project: providing services to taxonomists for standard genome sequencing and annotation.</title>
        <authorList>
            <consortium name="The Broad Institute Genomics Platform"/>
            <consortium name="The Broad Institute Genome Sequencing Center for Infectious Disease"/>
            <person name="Wu L."/>
            <person name="Ma J."/>
        </authorList>
    </citation>
    <scope>NUCLEOTIDE SEQUENCE [LARGE SCALE GENOMIC DNA]</scope>
    <source>
        <strain evidence="4">JCM 17137</strain>
    </source>
</reference>
<dbReference type="InterPro" id="IPR016084">
    <property type="entry name" value="Haem_Oase-like_multi-hlx"/>
</dbReference>
<evidence type="ECO:0000313" key="4">
    <source>
        <dbReference type="Proteomes" id="UP001500908"/>
    </source>
</evidence>
<accession>A0ABP7GB34</accession>
<comment type="caution">
    <text evidence="3">The sequence shown here is derived from an EMBL/GenBank/DDBJ whole genome shotgun (WGS) entry which is preliminary data.</text>
</comment>
<sequence>MVTSPVADTETGFTAELGQRHADLFAAFYEHPFLAGMREGNLSKERVLHYLGQDHQYLSAYIRCYGLGLALSPNREWMRYFHDNIAFILEEEAHPHHVLCDYVGTSYEEAQVDQLAPSARAYIDHMMQAGRDTLGVLLASLLPCPWTYTWAADRFLRDAGQDGDPSKNNPFHGWWAFYADPQCLAITTKLRGMIDDLADDTGWAERERMERAFFLSCHHEIRFWQMAWSLEDWTPPESHRTQNTIVS</sequence>
<evidence type="ECO:0000259" key="2">
    <source>
        <dbReference type="Pfam" id="PF03070"/>
    </source>
</evidence>
<proteinExistence type="predicted"/>
<name>A0ABP7GB34_9ACTN</name>
<dbReference type="SUPFAM" id="SSF48613">
    <property type="entry name" value="Heme oxygenase-like"/>
    <property type="match status" value="1"/>
</dbReference>
<dbReference type="CDD" id="cd19360">
    <property type="entry name" value="TenA_C_SaTenA-like"/>
    <property type="match status" value="1"/>
</dbReference>
<dbReference type="EMBL" id="BAABDD010000029">
    <property type="protein sequence ID" value="GAA3759711.1"/>
    <property type="molecule type" value="Genomic_DNA"/>
</dbReference>
<keyword evidence="4" id="KW-1185">Reference proteome</keyword>
<dbReference type="InterPro" id="IPR050967">
    <property type="entry name" value="Thiamine_Salvage_TenA"/>
</dbReference>
<gene>
    <name evidence="3" type="primary">tenA</name>
    <name evidence="3" type="ORF">GCM10022402_42040</name>
</gene>
<dbReference type="PANTHER" id="PTHR43198:SF2">
    <property type="entry name" value="SI:CH1073-67J19.1-RELATED"/>
    <property type="match status" value="1"/>
</dbReference>
<dbReference type="Proteomes" id="UP001500908">
    <property type="component" value="Unassembled WGS sequence"/>
</dbReference>
<dbReference type="Gene3D" id="1.20.910.10">
    <property type="entry name" value="Heme oxygenase-like"/>
    <property type="match status" value="1"/>
</dbReference>
<dbReference type="Pfam" id="PF03070">
    <property type="entry name" value="TENA_THI-4"/>
    <property type="match status" value="1"/>
</dbReference>
<protein>
    <submittedName>
        <fullName evidence="3">Thiaminase II</fullName>
    </submittedName>
</protein>
<organism evidence="3 4">
    <name type="scientific">Salinactinospora qingdaonensis</name>
    <dbReference type="NCBI Taxonomy" id="702744"/>
    <lineage>
        <taxon>Bacteria</taxon>
        <taxon>Bacillati</taxon>
        <taxon>Actinomycetota</taxon>
        <taxon>Actinomycetes</taxon>
        <taxon>Streptosporangiales</taxon>
        <taxon>Nocardiopsidaceae</taxon>
        <taxon>Salinactinospora</taxon>
    </lineage>
</organism>
<dbReference type="InterPro" id="IPR004305">
    <property type="entry name" value="Thiaminase-2/PQQC"/>
</dbReference>
<comment type="pathway">
    <text evidence="1">Cofactor biosynthesis; thiamine diphosphate biosynthesis.</text>
</comment>
<dbReference type="PANTHER" id="PTHR43198">
    <property type="entry name" value="BIFUNCTIONAL TH2 PROTEIN"/>
    <property type="match status" value="1"/>
</dbReference>
<evidence type="ECO:0000313" key="3">
    <source>
        <dbReference type="EMBL" id="GAA3759711.1"/>
    </source>
</evidence>
<dbReference type="RefSeq" id="WP_344975261.1">
    <property type="nucleotide sequence ID" value="NZ_BAABDD010000029.1"/>
</dbReference>
<evidence type="ECO:0000256" key="1">
    <source>
        <dbReference type="ARBA" id="ARBA00004948"/>
    </source>
</evidence>
<feature type="domain" description="Thiaminase-2/PQQC" evidence="2">
    <location>
        <begin position="21"/>
        <end position="228"/>
    </location>
</feature>